<evidence type="ECO:0000313" key="1">
    <source>
        <dbReference type="EMBL" id="KAF2180222.1"/>
    </source>
</evidence>
<keyword evidence="2" id="KW-1185">Reference proteome</keyword>
<dbReference type="InterPro" id="IPR051783">
    <property type="entry name" value="NAD(P)-dependent_oxidoreduct"/>
</dbReference>
<dbReference type="Proteomes" id="UP000800200">
    <property type="component" value="Unassembled WGS sequence"/>
</dbReference>
<proteinExistence type="predicted"/>
<gene>
    <name evidence="1" type="ORF">K469DRAFT_730230</name>
</gene>
<dbReference type="PANTHER" id="PTHR48079:SF6">
    <property type="entry name" value="NAD(P)-BINDING DOMAIN-CONTAINING PROTEIN-RELATED"/>
    <property type="match status" value="1"/>
</dbReference>
<protein>
    <recommendedName>
        <fullName evidence="3">NAD(P)-binding protein</fullName>
    </recommendedName>
</protein>
<dbReference type="SUPFAM" id="SSF51735">
    <property type="entry name" value="NAD(P)-binding Rossmann-fold domains"/>
    <property type="match status" value="1"/>
</dbReference>
<dbReference type="EMBL" id="ML994659">
    <property type="protein sequence ID" value="KAF2180222.1"/>
    <property type="molecule type" value="Genomic_DNA"/>
</dbReference>
<dbReference type="AlphaFoldDB" id="A0A6A6DPE1"/>
<evidence type="ECO:0008006" key="3">
    <source>
        <dbReference type="Google" id="ProtNLM"/>
    </source>
</evidence>
<dbReference type="OrthoDB" id="10262413at2759"/>
<dbReference type="PANTHER" id="PTHR48079">
    <property type="entry name" value="PROTEIN YEEZ"/>
    <property type="match status" value="1"/>
</dbReference>
<reference evidence="1" key="1">
    <citation type="journal article" date="2020" name="Stud. Mycol.">
        <title>101 Dothideomycetes genomes: a test case for predicting lifestyles and emergence of pathogens.</title>
        <authorList>
            <person name="Haridas S."/>
            <person name="Albert R."/>
            <person name="Binder M."/>
            <person name="Bloem J."/>
            <person name="Labutti K."/>
            <person name="Salamov A."/>
            <person name="Andreopoulos B."/>
            <person name="Baker S."/>
            <person name="Barry K."/>
            <person name="Bills G."/>
            <person name="Bluhm B."/>
            <person name="Cannon C."/>
            <person name="Castanera R."/>
            <person name="Culley D."/>
            <person name="Daum C."/>
            <person name="Ezra D."/>
            <person name="Gonzalez J."/>
            <person name="Henrissat B."/>
            <person name="Kuo A."/>
            <person name="Liang C."/>
            <person name="Lipzen A."/>
            <person name="Lutzoni F."/>
            <person name="Magnuson J."/>
            <person name="Mondo S."/>
            <person name="Nolan M."/>
            <person name="Ohm R."/>
            <person name="Pangilinan J."/>
            <person name="Park H.-J."/>
            <person name="Ramirez L."/>
            <person name="Alfaro M."/>
            <person name="Sun H."/>
            <person name="Tritt A."/>
            <person name="Yoshinaga Y."/>
            <person name="Zwiers L.-H."/>
            <person name="Turgeon B."/>
            <person name="Goodwin S."/>
            <person name="Spatafora J."/>
            <person name="Crous P."/>
            <person name="Grigoriev I."/>
        </authorList>
    </citation>
    <scope>NUCLEOTIDE SEQUENCE</scope>
    <source>
        <strain evidence="1">CBS 207.26</strain>
    </source>
</reference>
<accession>A0A6A6DPE1</accession>
<dbReference type="GO" id="GO:0005737">
    <property type="term" value="C:cytoplasm"/>
    <property type="evidence" value="ECO:0007669"/>
    <property type="project" value="TreeGrafter"/>
</dbReference>
<dbReference type="GO" id="GO:0004029">
    <property type="term" value="F:aldehyde dehydrogenase (NAD+) activity"/>
    <property type="evidence" value="ECO:0007669"/>
    <property type="project" value="TreeGrafter"/>
</dbReference>
<dbReference type="Gene3D" id="3.40.50.720">
    <property type="entry name" value="NAD(P)-binding Rossmann-like Domain"/>
    <property type="match status" value="1"/>
</dbReference>
<name>A0A6A6DPE1_9PEZI</name>
<dbReference type="InterPro" id="IPR036291">
    <property type="entry name" value="NAD(P)-bd_dom_sf"/>
</dbReference>
<organism evidence="1 2">
    <name type="scientific">Zopfia rhizophila CBS 207.26</name>
    <dbReference type="NCBI Taxonomy" id="1314779"/>
    <lineage>
        <taxon>Eukaryota</taxon>
        <taxon>Fungi</taxon>
        <taxon>Dikarya</taxon>
        <taxon>Ascomycota</taxon>
        <taxon>Pezizomycotina</taxon>
        <taxon>Dothideomycetes</taxon>
        <taxon>Dothideomycetes incertae sedis</taxon>
        <taxon>Zopfiaceae</taxon>
        <taxon>Zopfia</taxon>
    </lineage>
</organism>
<sequence length="344" mass="37295">MTTTTPKILLTGAIGYVGGTVLHYILASSHPALKDTTISVPIRDLADIDFITEISGQHDIINADTGFHPHSAKAMVRGLARCKESTNKEVWMIHTSGCSNISDKLPTGQAFPDREWDDAKAEKIYEFEKTEDERELYSQRTSELAVLDTGIGVGVNAGMFQSAGFMIPIMMQYVLTKGYGFALGDSTGVIDHVHVSDLVELYVLCLLNILEHGGKEVPMGERGILFPALGRVRMKDTAQGCLDVAFAAGVLPKADCPQTKQVRVVDLTEAATTTAGNSVVAGVGWGSHRKTKGTVAKERLGWVPTKCERAWQKDLEDELKFALEGKRGVTIDGCIAEENGSLKK</sequence>
<evidence type="ECO:0000313" key="2">
    <source>
        <dbReference type="Proteomes" id="UP000800200"/>
    </source>
</evidence>